<name>A0A089MG01_9BACL</name>
<dbReference type="OrthoDB" id="9873279at2"/>
<evidence type="ECO:0000313" key="1">
    <source>
        <dbReference type="EMBL" id="AIQ70388.1"/>
    </source>
</evidence>
<accession>A0A089MG01</accession>
<protein>
    <submittedName>
        <fullName evidence="1">Uncharacterized protein</fullName>
    </submittedName>
</protein>
<organism evidence="1 2">
    <name type="scientific">Paenibacillus graminis</name>
    <dbReference type="NCBI Taxonomy" id="189425"/>
    <lineage>
        <taxon>Bacteria</taxon>
        <taxon>Bacillati</taxon>
        <taxon>Bacillota</taxon>
        <taxon>Bacilli</taxon>
        <taxon>Bacillales</taxon>
        <taxon>Paenibacillaceae</taxon>
        <taxon>Paenibacillus</taxon>
    </lineage>
</organism>
<dbReference type="AlphaFoldDB" id="A0A089MG01"/>
<dbReference type="Proteomes" id="UP000029500">
    <property type="component" value="Chromosome"/>
</dbReference>
<dbReference type="STRING" id="189425.PGRAT_24210"/>
<evidence type="ECO:0000313" key="2">
    <source>
        <dbReference type="Proteomes" id="UP000029500"/>
    </source>
</evidence>
<dbReference type="HOGENOM" id="CLU_2303103_0_0_9"/>
<dbReference type="EMBL" id="CP009287">
    <property type="protein sequence ID" value="AIQ70388.1"/>
    <property type="molecule type" value="Genomic_DNA"/>
</dbReference>
<sequence length="100" mass="11685">MAKARDPAHIRDLVNKRELIPIFESYELDIYRKLEEVDHLLALISSEAVTCGVIADDCREYIRVNLIDMIDQIAEKRETEWLKQVRKTGINTKKVRVTTE</sequence>
<proteinExistence type="predicted"/>
<dbReference type="RefSeq" id="WP_025704844.1">
    <property type="nucleotide sequence ID" value="NZ_CP009287.1"/>
</dbReference>
<dbReference type="KEGG" id="pgm:PGRAT_24210"/>
<keyword evidence="2" id="KW-1185">Reference proteome</keyword>
<gene>
    <name evidence="1" type="ORF">PGRAT_24210</name>
</gene>
<reference evidence="1 2" key="1">
    <citation type="submission" date="2014-08" db="EMBL/GenBank/DDBJ databases">
        <title>Comparative genomics of the Paenibacillus odorifer group.</title>
        <authorList>
            <person name="den Bakker H.C."/>
            <person name="Tsai Y.-C."/>
            <person name="Martin N."/>
            <person name="Korlach J."/>
            <person name="Wiedmann M."/>
        </authorList>
    </citation>
    <scope>NUCLEOTIDE SEQUENCE [LARGE SCALE GENOMIC DNA]</scope>
    <source>
        <strain evidence="1 2">DSM 15220</strain>
    </source>
</reference>